<comment type="function">
    <text evidence="6">Methylates ribosomal protein L11.</text>
</comment>
<keyword evidence="2 6" id="KW-0963">Cytoplasm</keyword>
<evidence type="ECO:0000313" key="7">
    <source>
        <dbReference type="EMBL" id="MDA3969507.1"/>
    </source>
</evidence>
<organism evidence="7 8">
    <name type="scientific">Helicobacter ibis</name>
    <dbReference type="NCBI Taxonomy" id="2962633"/>
    <lineage>
        <taxon>Bacteria</taxon>
        <taxon>Pseudomonadati</taxon>
        <taxon>Campylobacterota</taxon>
        <taxon>Epsilonproteobacteria</taxon>
        <taxon>Campylobacterales</taxon>
        <taxon>Helicobacteraceae</taxon>
        <taxon>Helicobacter</taxon>
    </lineage>
</organism>
<keyword evidence="8" id="KW-1185">Reference proteome</keyword>
<accession>A0ABT4VFW9</accession>
<dbReference type="PANTHER" id="PTHR43648">
    <property type="entry name" value="ELECTRON TRANSFER FLAVOPROTEIN BETA SUBUNIT LYSINE METHYLTRANSFERASE"/>
    <property type="match status" value="1"/>
</dbReference>
<dbReference type="InterPro" id="IPR029063">
    <property type="entry name" value="SAM-dependent_MTases_sf"/>
</dbReference>
<dbReference type="SUPFAM" id="SSF53335">
    <property type="entry name" value="S-adenosyl-L-methionine-dependent methyltransferases"/>
    <property type="match status" value="1"/>
</dbReference>
<dbReference type="InterPro" id="IPR050078">
    <property type="entry name" value="Ribosomal_L11_MeTrfase_PrmA"/>
</dbReference>
<comment type="caution">
    <text evidence="7">The sequence shown here is derived from an EMBL/GenBank/DDBJ whole genome shotgun (WGS) entry which is preliminary data.</text>
</comment>
<name>A0ABT4VFW9_9HELI</name>
<dbReference type="Proteomes" id="UP001210261">
    <property type="component" value="Unassembled WGS sequence"/>
</dbReference>
<dbReference type="EMBL" id="JAQHXR010000004">
    <property type="protein sequence ID" value="MDA3969507.1"/>
    <property type="molecule type" value="Genomic_DNA"/>
</dbReference>
<protein>
    <recommendedName>
        <fullName evidence="6">Ribosomal protein L11 methyltransferase</fullName>
        <shortName evidence="6">L11 Mtase</shortName>
        <ecNumber evidence="6">2.1.1.-</ecNumber>
    </recommendedName>
</protein>
<evidence type="ECO:0000256" key="5">
    <source>
        <dbReference type="ARBA" id="ARBA00022691"/>
    </source>
</evidence>
<gene>
    <name evidence="6 7" type="primary">prmA</name>
    <name evidence="7" type="ORF">PF021_07490</name>
</gene>
<evidence type="ECO:0000256" key="6">
    <source>
        <dbReference type="HAMAP-Rule" id="MF_00735"/>
    </source>
</evidence>
<dbReference type="EC" id="2.1.1.-" evidence="6"/>
<dbReference type="Gene3D" id="3.40.50.150">
    <property type="entry name" value="Vaccinia Virus protein VP39"/>
    <property type="match status" value="1"/>
</dbReference>
<sequence>MDSLYNCLAIEADKFLWLFIDKAMELTGEAIEEVEGGFIVRTTQDVEKIEQNLREFLQYLQQTFGETITLKTKITQEENKDWICNYKNSVQPVLCGRFYIRPSWHDSLNNDEIIDIIVDPALAFGSGHHGSTYGCLIALSSIDLVGKNLVDVGCGSGILSIAAKKAGANVWSCDTDSIAVESTKDNASKNNLQIDNVWEGTLTTMSCNNVKFDVIVANILADIIVTIPFEKYIKKGGILILSGILEQYIQKVLDRFDNFKKLSCEINDEWATIILQLN</sequence>
<evidence type="ECO:0000313" key="8">
    <source>
        <dbReference type="Proteomes" id="UP001210261"/>
    </source>
</evidence>
<keyword evidence="7" id="KW-0689">Ribosomal protein</keyword>
<dbReference type="PANTHER" id="PTHR43648:SF1">
    <property type="entry name" value="ELECTRON TRANSFER FLAVOPROTEIN BETA SUBUNIT LYSINE METHYLTRANSFERASE"/>
    <property type="match status" value="1"/>
</dbReference>
<keyword evidence="7" id="KW-0687">Ribonucleoprotein</keyword>
<feature type="binding site" evidence="6">
    <location>
        <position position="218"/>
    </location>
    <ligand>
        <name>S-adenosyl-L-methionine</name>
        <dbReference type="ChEBI" id="CHEBI:59789"/>
    </ligand>
</feature>
<feature type="binding site" evidence="6">
    <location>
        <position position="153"/>
    </location>
    <ligand>
        <name>S-adenosyl-L-methionine</name>
        <dbReference type="ChEBI" id="CHEBI:59789"/>
    </ligand>
</feature>
<dbReference type="GO" id="GO:0008168">
    <property type="term" value="F:methyltransferase activity"/>
    <property type="evidence" value="ECO:0007669"/>
    <property type="project" value="UniProtKB-KW"/>
</dbReference>
<dbReference type="GO" id="GO:0005840">
    <property type="term" value="C:ribosome"/>
    <property type="evidence" value="ECO:0007669"/>
    <property type="project" value="UniProtKB-KW"/>
</dbReference>
<comment type="subcellular location">
    <subcellularLocation>
        <location evidence="6">Cytoplasm</location>
    </subcellularLocation>
</comment>
<proteinExistence type="inferred from homology"/>
<evidence type="ECO:0000256" key="1">
    <source>
        <dbReference type="ARBA" id="ARBA00009741"/>
    </source>
</evidence>
<dbReference type="InterPro" id="IPR004498">
    <property type="entry name" value="Ribosomal_PrmA_MeTrfase"/>
</dbReference>
<evidence type="ECO:0000256" key="4">
    <source>
        <dbReference type="ARBA" id="ARBA00022679"/>
    </source>
</evidence>
<dbReference type="PIRSF" id="PIRSF000401">
    <property type="entry name" value="RPL11_MTase"/>
    <property type="match status" value="1"/>
</dbReference>
<evidence type="ECO:0000256" key="3">
    <source>
        <dbReference type="ARBA" id="ARBA00022603"/>
    </source>
</evidence>
<evidence type="ECO:0000256" key="2">
    <source>
        <dbReference type="ARBA" id="ARBA00022490"/>
    </source>
</evidence>
<comment type="similarity">
    <text evidence="1 6">Belongs to the methyltransferase superfamily. PrmA family.</text>
</comment>
<comment type="catalytic activity">
    <reaction evidence="6">
        <text>L-lysyl-[protein] + 3 S-adenosyl-L-methionine = N(6),N(6),N(6)-trimethyl-L-lysyl-[protein] + 3 S-adenosyl-L-homocysteine + 3 H(+)</text>
        <dbReference type="Rhea" id="RHEA:54192"/>
        <dbReference type="Rhea" id="RHEA-COMP:9752"/>
        <dbReference type="Rhea" id="RHEA-COMP:13826"/>
        <dbReference type="ChEBI" id="CHEBI:15378"/>
        <dbReference type="ChEBI" id="CHEBI:29969"/>
        <dbReference type="ChEBI" id="CHEBI:57856"/>
        <dbReference type="ChEBI" id="CHEBI:59789"/>
        <dbReference type="ChEBI" id="CHEBI:61961"/>
    </reaction>
</comment>
<keyword evidence="5 6" id="KW-0949">S-adenosyl-L-methionine</keyword>
<dbReference type="GO" id="GO:0032259">
    <property type="term" value="P:methylation"/>
    <property type="evidence" value="ECO:0007669"/>
    <property type="project" value="UniProtKB-KW"/>
</dbReference>
<dbReference type="RefSeq" id="WP_271021862.1">
    <property type="nucleotide sequence ID" value="NZ_JAQHXR010000004.1"/>
</dbReference>
<keyword evidence="4 6" id="KW-0808">Transferase</keyword>
<feature type="binding site" evidence="6">
    <location>
        <position position="132"/>
    </location>
    <ligand>
        <name>S-adenosyl-L-methionine</name>
        <dbReference type="ChEBI" id="CHEBI:59789"/>
    </ligand>
</feature>
<reference evidence="7 8" key="1">
    <citation type="submission" date="2023-01" db="EMBL/GenBank/DDBJ databases">
        <title>Description of Helicobacter ibis sp. nov. isolated from faecal droppings of black-faced ibis (Theristicus melanopis).</title>
        <authorList>
            <person name="Lopez-Cantillo M."/>
            <person name="Vidal-Veuthey B."/>
            <person name="Mella A."/>
            <person name="De La Haba R."/>
            <person name="Collado L."/>
        </authorList>
    </citation>
    <scope>NUCLEOTIDE SEQUENCE [LARGE SCALE GENOMIC DNA]</scope>
    <source>
        <strain evidence="7 8">A82</strain>
    </source>
</reference>
<dbReference type="Pfam" id="PF06325">
    <property type="entry name" value="PrmA"/>
    <property type="match status" value="1"/>
</dbReference>
<dbReference type="NCBIfam" id="TIGR00406">
    <property type="entry name" value="prmA"/>
    <property type="match status" value="1"/>
</dbReference>
<dbReference type="HAMAP" id="MF_00735">
    <property type="entry name" value="Methyltr_PrmA"/>
    <property type="match status" value="1"/>
</dbReference>
<feature type="binding site" evidence="6">
    <location>
        <position position="174"/>
    </location>
    <ligand>
        <name>S-adenosyl-L-methionine</name>
        <dbReference type="ChEBI" id="CHEBI:59789"/>
    </ligand>
</feature>
<dbReference type="CDD" id="cd02440">
    <property type="entry name" value="AdoMet_MTases"/>
    <property type="match status" value="1"/>
</dbReference>
<keyword evidence="3 6" id="KW-0489">Methyltransferase</keyword>